<comment type="caution">
    <text evidence="1">The sequence shown here is derived from an EMBL/GenBank/DDBJ whole genome shotgun (WGS) entry which is preliminary data.</text>
</comment>
<dbReference type="AlphaFoldDB" id="A0A0F9HS68"/>
<evidence type="ECO:0000313" key="1">
    <source>
        <dbReference type="EMBL" id="KKL84535.1"/>
    </source>
</evidence>
<accession>A0A0F9HS68</accession>
<name>A0A0F9HS68_9ZZZZ</name>
<proteinExistence type="predicted"/>
<dbReference type="EMBL" id="LAZR01021671">
    <property type="protein sequence ID" value="KKL84535.1"/>
    <property type="molecule type" value="Genomic_DNA"/>
</dbReference>
<organism evidence="1">
    <name type="scientific">marine sediment metagenome</name>
    <dbReference type="NCBI Taxonomy" id="412755"/>
    <lineage>
        <taxon>unclassified sequences</taxon>
        <taxon>metagenomes</taxon>
        <taxon>ecological metagenomes</taxon>
    </lineage>
</organism>
<gene>
    <name evidence="1" type="ORF">LCGC14_1963690</name>
</gene>
<reference evidence="1" key="1">
    <citation type="journal article" date="2015" name="Nature">
        <title>Complex archaea that bridge the gap between prokaryotes and eukaryotes.</title>
        <authorList>
            <person name="Spang A."/>
            <person name="Saw J.H."/>
            <person name="Jorgensen S.L."/>
            <person name="Zaremba-Niedzwiedzka K."/>
            <person name="Martijn J."/>
            <person name="Lind A.E."/>
            <person name="van Eijk R."/>
            <person name="Schleper C."/>
            <person name="Guy L."/>
            <person name="Ettema T.J."/>
        </authorList>
    </citation>
    <scope>NUCLEOTIDE SEQUENCE</scope>
</reference>
<protein>
    <submittedName>
        <fullName evidence="1">Uncharacterized protein</fullName>
    </submittedName>
</protein>
<sequence>MEILIGLLVVVIVGELLRLRRRKNHEENKKPFGSDDWEIVWSGIKWREKS</sequence>